<protein>
    <submittedName>
        <fullName evidence="1">Uncharacterized protein</fullName>
    </submittedName>
</protein>
<dbReference type="AlphaFoldDB" id="A0A9D4KCT0"/>
<keyword evidence="2" id="KW-1185">Reference proteome</keyword>
<sequence>MKLTKRTDHFFAAQDIIKTNVLTKFHEDCTITDFYKVNKETFLHLGGHPYKKKWAPLLGGNVFQPTRTSHDVMWKNLLANFKKTSKNALPPGNHFHEDWTINMASRVDIWKNAPPPGSHVFQPTGTIFELIQDSINSKVKAKILF</sequence>
<comment type="caution">
    <text evidence="1">The sequence shown here is derived from an EMBL/GenBank/DDBJ whole genome shotgun (WGS) entry which is preliminary data.</text>
</comment>
<proteinExistence type="predicted"/>
<evidence type="ECO:0000313" key="1">
    <source>
        <dbReference type="EMBL" id="KAH3837034.1"/>
    </source>
</evidence>
<reference evidence="1" key="1">
    <citation type="journal article" date="2019" name="bioRxiv">
        <title>The Genome of the Zebra Mussel, Dreissena polymorpha: A Resource for Invasive Species Research.</title>
        <authorList>
            <person name="McCartney M.A."/>
            <person name="Auch B."/>
            <person name="Kono T."/>
            <person name="Mallez S."/>
            <person name="Zhang Y."/>
            <person name="Obille A."/>
            <person name="Becker A."/>
            <person name="Abrahante J.E."/>
            <person name="Garbe J."/>
            <person name="Badalamenti J.P."/>
            <person name="Herman A."/>
            <person name="Mangelson H."/>
            <person name="Liachko I."/>
            <person name="Sullivan S."/>
            <person name="Sone E.D."/>
            <person name="Koren S."/>
            <person name="Silverstein K.A.T."/>
            <person name="Beckman K.B."/>
            <person name="Gohl D.M."/>
        </authorList>
    </citation>
    <scope>NUCLEOTIDE SEQUENCE</scope>
    <source>
        <strain evidence="1">Duluth1</strain>
        <tissue evidence="1">Whole animal</tissue>
    </source>
</reference>
<name>A0A9D4KCT0_DREPO</name>
<evidence type="ECO:0000313" key="2">
    <source>
        <dbReference type="Proteomes" id="UP000828390"/>
    </source>
</evidence>
<reference evidence="1" key="2">
    <citation type="submission" date="2020-11" db="EMBL/GenBank/DDBJ databases">
        <authorList>
            <person name="McCartney M.A."/>
            <person name="Auch B."/>
            <person name="Kono T."/>
            <person name="Mallez S."/>
            <person name="Becker A."/>
            <person name="Gohl D.M."/>
            <person name="Silverstein K.A.T."/>
            <person name="Koren S."/>
            <person name="Bechman K.B."/>
            <person name="Herman A."/>
            <person name="Abrahante J.E."/>
            <person name="Garbe J."/>
        </authorList>
    </citation>
    <scope>NUCLEOTIDE SEQUENCE</scope>
    <source>
        <strain evidence="1">Duluth1</strain>
        <tissue evidence="1">Whole animal</tissue>
    </source>
</reference>
<gene>
    <name evidence="1" type="ORF">DPMN_110412</name>
</gene>
<dbReference type="EMBL" id="JAIWYP010000004">
    <property type="protein sequence ID" value="KAH3837034.1"/>
    <property type="molecule type" value="Genomic_DNA"/>
</dbReference>
<accession>A0A9D4KCT0</accession>
<dbReference type="Proteomes" id="UP000828390">
    <property type="component" value="Unassembled WGS sequence"/>
</dbReference>
<organism evidence="1 2">
    <name type="scientific">Dreissena polymorpha</name>
    <name type="common">Zebra mussel</name>
    <name type="synonym">Mytilus polymorpha</name>
    <dbReference type="NCBI Taxonomy" id="45954"/>
    <lineage>
        <taxon>Eukaryota</taxon>
        <taxon>Metazoa</taxon>
        <taxon>Spiralia</taxon>
        <taxon>Lophotrochozoa</taxon>
        <taxon>Mollusca</taxon>
        <taxon>Bivalvia</taxon>
        <taxon>Autobranchia</taxon>
        <taxon>Heteroconchia</taxon>
        <taxon>Euheterodonta</taxon>
        <taxon>Imparidentia</taxon>
        <taxon>Neoheterodontei</taxon>
        <taxon>Myida</taxon>
        <taxon>Dreissenoidea</taxon>
        <taxon>Dreissenidae</taxon>
        <taxon>Dreissena</taxon>
    </lineage>
</organism>